<evidence type="ECO:0000256" key="5">
    <source>
        <dbReference type="PROSITE-ProRule" id="PRU10137"/>
    </source>
</evidence>
<dbReference type="Pfam" id="PF00239">
    <property type="entry name" value="Resolvase"/>
    <property type="match status" value="1"/>
</dbReference>
<dbReference type="PROSITE" id="PS51737">
    <property type="entry name" value="RECOMBINASE_DNA_BIND"/>
    <property type="match status" value="1"/>
</dbReference>
<organism evidence="9 10">
    <name type="scientific">Bacillus pumilus</name>
    <name type="common">Bacillus mesentericus</name>
    <dbReference type="NCBI Taxonomy" id="1408"/>
    <lineage>
        <taxon>Bacteria</taxon>
        <taxon>Bacillati</taxon>
        <taxon>Bacillota</taxon>
        <taxon>Bacilli</taxon>
        <taxon>Bacillales</taxon>
        <taxon>Bacillaceae</taxon>
        <taxon>Bacillus</taxon>
    </lineage>
</organism>
<dbReference type="GO" id="GO:0015074">
    <property type="term" value="P:DNA integration"/>
    <property type="evidence" value="ECO:0007669"/>
    <property type="project" value="UniProtKB-KW"/>
</dbReference>
<dbReference type="AlphaFoldDB" id="A0AB34QS98"/>
<dbReference type="PANTHER" id="PTHR30461">
    <property type="entry name" value="DNA-INVERTASE FROM LAMBDOID PROPHAGE"/>
    <property type="match status" value="1"/>
</dbReference>
<evidence type="ECO:0000259" key="8">
    <source>
        <dbReference type="PROSITE" id="PS51737"/>
    </source>
</evidence>
<dbReference type="GO" id="GO:0003677">
    <property type="term" value="F:DNA binding"/>
    <property type="evidence" value="ECO:0007669"/>
    <property type="project" value="UniProtKB-KW"/>
</dbReference>
<dbReference type="InterPro" id="IPR050639">
    <property type="entry name" value="SSR_resolvase"/>
</dbReference>
<dbReference type="Gene3D" id="3.90.1750.20">
    <property type="entry name" value="Putative Large Serine Recombinase, Chain B, Domain 2"/>
    <property type="match status" value="1"/>
</dbReference>
<dbReference type="InterPro" id="IPR038109">
    <property type="entry name" value="DNA_bind_recomb_sf"/>
</dbReference>
<keyword evidence="2" id="KW-0238">DNA-binding</keyword>
<dbReference type="PROSITE" id="PS51736">
    <property type="entry name" value="RECOMBINASES_3"/>
    <property type="match status" value="1"/>
</dbReference>
<evidence type="ECO:0000256" key="1">
    <source>
        <dbReference type="ARBA" id="ARBA00022908"/>
    </source>
</evidence>
<dbReference type="GO" id="GO:0000150">
    <property type="term" value="F:DNA strand exchange activity"/>
    <property type="evidence" value="ECO:0007669"/>
    <property type="project" value="InterPro"/>
</dbReference>
<dbReference type="PROSITE" id="PS00397">
    <property type="entry name" value="RECOMBINASES_1"/>
    <property type="match status" value="1"/>
</dbReference>
<dbReference type="InterPro" id="IPR006119">
    <property type="entry name" value="Resolv_N"/>
</dbReference>
<evidence type="ECO:0000256" key="6">
    <source>
        <dbReference type="SAM" id="MobiDB-lite"/>
    </source>
</evidence>
<reference evidence="9 10" key="1">
    <citation type="submission" date="2014-12" db="EMBL/GenBank/DDBJ databases">
        <title>Draft Genome Sequences of Five Spore-Forming Food Isolates of Bacillus pumilus.</title>
        <authorList>
            <person name="de Jong A."/>
            <person name="van Heel A.J."/>
            <person name="Montalban-Lopez M."/>
            <person name="Krawczyk A.O."/>
            <person name="Berendsen E.M."/>
            <person name="Wells-Bennik M."/>
            <person name="Kuipers O.P."/>
        </authorList>
    </citation>
    <scope>NUCLEOTIDE SEQUENCE [LARGE SCALE GENOMIC DNA]</scope>
    <source>
        <strain evidence="9 10">B4127</strain>
    </source>
</reference>
<evidence type="ECO:0000256" key="4">
    <source>
        <dbReference type="PIRSR" id="PIRSR606118-50"/>
    </source>
</evidence>
<gene>
    <name evidence="9" type="ORF">B4127_1443</name>
</gene>
<keyword evidence="3" id="KW-0233">DNA recombination</keyword>
<dbReference type="InterPro" id="IPR036162">
    <property type="entry name" value="Resolvase-like_N_sf"/>
</dbReference>
<proteinExistence type="predicted"/>
<dbReference type="InterPro" id="IPR006118">
    <property type="entry name" value="Recombinase_CS"/>
</dbReference>
<dbReference type="SUPFAM" id="SSF53041">
    <property type="entry name" value="Resolvase-like"/>
    <property type="match status" value="1"/>
</dbReference>
<dbReference type="Pfam" id="PF07508">
    <property type="entry name" value="Recombinase"/>
    <property type="match status" value="1"/>
</dbReference>
<evidence type="ECO:0008006" key="11">
    <source>
        <dbReference type="Google" id="ProtNLM"/>
    </source>
</evidence>
<evidence type="ECO:0000256" key="3">
    <source>
        <dbReference type="ARBA" id="ARBA00023172"/>
    </source>
</evidence>
<comment type="caution">
    <text evidence="9">The sequence shown here is derived from an EMBL/GenBank/DDBJ whole genome shotgun (WGS) entry which is preliminary data.</text>
</comment>
<name>A0AB34QS98_BACPU</name>
<dbReference type="SMART" id="SM00857">
    <property type="entry name" value="Resolvase"/>
    <property type="match status" value="1"/>
</dbReference>
<feature type="domain" description="Recombinase" evidence="8">
    <location>
        <begin position="181"/>
        <end position="306"/>
    </location>
</feature>
<evidence type="ECO:0000259" key="7">
    <source>
        <dbReference type="PROSITE" id="PS51736"/>
    </source>
</evidence>
<protein>
    <recommendedName>
        <fullName evidence="11">Recombinase family protein</fullName>
    </recommendedName>
</protein>
<dbReference type="CDD" id="cd00338">
    <property type="entry name" value="Ser_Recombinase"/>
    <property type="match status" value="1"/>
</dbReference>
<feature type="domain" description="Resolvase/invertase-type recombinase catalytic" evidence="7">
    <location>
        <begin position="23"/>
        <end position="173"/>
    </location>
</feature>
<dbReference type="InterPro" id="IPR025827">
    <property type="entry name" value="Zn_ribbon_recom_dom"/>
</dbReference>
<evidence type="ECO:0000313" key="9">
    <source>
        <dbReference type="EMBL" id="KIL12112.1"/>
    </source>
</evidence>
<accession>A0AB34QS98</accession>
<dbReference type="Gene3D" id="3.40.50.1390">
    <property type="entry name" value="Resolvase, N-terminal catalytic domain"/>
    <property type="match status" value="1"/>
</dbReference>
<evidence type="ECO:0000313" key="10">
    <source>
        <dbReference type="Proteomes" id="UP000031978"/>
    </source>
</evidence>
<dbReference type="Pfam" id="PF13408">
    <property type="entry name" value="Zn_ribbon_recom"/>
    <property type="match status" value="1"/>
</dbReference>
<dbReference type="Proteomes" id="UP000031978">
    <property type="component" value="Unassembled WGS sequence"/>
</dbReference>
<dbReference type="InterPro" id="IPR011109">
    <property type="entry name" value="DNA_bind_recombinase_dom"/>
</dbReference>
<sequence>MLILKKDERLTSEEIMNLIGKINGLIYVRVSTADQAEKGYSIGSQIEMCKDRAIKKFGYKENELIVLVEPGGMGDDPNRPALNHALYLLEKGLGKKIFVLHPDRLTRDNTLQGIVSRKIWSMGVDIEFIEFEVDPTNPESMLMYNIQGSIAQYNKAKILANSKRGRTAKAKKGEFPSFKRLYGYTFNKETDKPEINEEEKAVLIQMKDMLLYEGMSSNEIAKHLSKIGIPAPEGEAWHQASVSRMFNNLDYTGDFYYGKTKVVQVNGEKKQVPRPREEWILIKIPQIWSHETRNMILEALKKNTKNSGRKSNDYLLKNIVKCGRCGGSCGSGITSKTKSGIYKYYSCSNKRRKTYIKGVKIINCEGKNWRVDIVDEVLWKWVVKLLRNPEFFVEEFTNKTGTQQKIDQITASIDDNEKRLSQVEQEITNYVLLFGKGKIDESMFDNLTSSLNERKDQLRQDLILLSNTLESLKETTNKKGKIMKYIKSINKLLESKMETKDKRKVISLLIEKVILNEDDTMQIILKNDSSKKQNSLQGLGQSYGGTTSDNPHKNQNLVQTYGGQTARIHSHSCWLLQGNGSFSIIKPGAAIQISNQYQLS</sequence>
<feature type="region of interest" description="Disordered" evidence="6">
    <location>
        <begin position="533"/>
        <end position="557"/>
    </location>
</feature>
<evidence type="ECO:0000256" key="2">
    <source>
        <dbReference type="ARBA" id="ARBA00023125"/>
    </source>
</evidence>
<dbReference type="PANTHER" id="PTHR30461:SF23">
    <property type="entry name" value="DNA RECOMBINASE-RELATED"/>
    <property type="match status" value="1"/>
</dbReference>
<dbReference type="EMBL" id="JXCL01000040">
    <property type="protein sequence ID" value="KIL12112.1"/>
    <property type="molecule type" value="Genomic_DNA"/>
</dbReference>
<feature type="active site" description="O-(5'-phospho-DNA)-serine intermediate" evidence="4 5">
    <location>
        <position position="31"/>
    </location>
</feature>
<keyword evidence="1" id="KW-0229">DNA integration</keyword>